<dbReference type="Proteomes" id="UP000234323">
    <property type="component" value="Unassembled WGS sequence"/>
</dbReference>
<sequence length="389" mass="45663">MYDDKFLPKLSQNLLEILEDNEFYDPTTWTLYEDMNALYSDVEIGYTLKVDLEAPVHLHDFFADYPLTPEKQIVPEEWLSLYNERLVHDKEVGGGKYTTGEKLVQTLYPKKNYVVNYRALQLYMKLVIKVTKIHGGLKFRQSPWMKEYIEENIRKRKIAKATGMSLGLCFKVFERGITAVHMLKSTDKTKGDPIGKSVCLKPKMYSVLPAGHDPKTPDDPDSEDPKRSMASRRQRVLKNAWLRGNFDMITLILLDGIRTLPYGHWRIGLYKRLVASKIAPEEAEERAMKVRLRVKDRNNTKMVVVFLYLERKLRAEKNPNDYIKTVAVKMFPNEEACTLRLENYRKRYMDNDLYASLEELYELYYDLAKEENRERSDDEIEQILRAMAI</sequence>
<evidence type="ECO:0000313" key="2">
    <source>
        <dbReference type="EMBL" id="PKY54851.1"/>
    </source>
</evidence>
<evidence type="ECO:0000313" key="3">
    <source>
        <dbReference type="Proteomes" id="UP000234323"/>
    </source>
</evidence>
<proteinExistence type="predicted"/>
<feature type="region of interest" description="Disordered" evidence="1">
    <location>
        <begin position="207"/>
        <end position="230"/>
    </location>
</feature>
<dbReference type="VEuPathDB" id="FungiDB:RhiirA1_471777"/>
<reference evidence="2 3" key="1">
    <citation type="submission" date="2015-10" db="EMBL/GenBank/DDBJ databases">
        <title>Genome analyses suggest a sexual origin of heterokaryosis in a supposedly ancient asexual fungus.</title>
        <authorList>
            <person name="Ropars J."/>
            <person name="Sedzielewska K."/>
            <person name="Noel J."/>
            <person name="Charron P."/>
            <person name="Farinelli L."/>
            <person name="Marton T."/>
            <person name="Kruger M."/>
            <person name="Pelin A."/>
            <person name="Brachmann A."/>
            <person name="Corradi N."/>
        </authorList>
    </citation>
    <scope>NUCLEOTIDE SEQUENCE [LARGE SCALE GENOMIC DNA]</scope>
    <source>
        <strain evidence="2 3">A4</strain>
    </source>
</reference>
<dbReference type="AlphaFoldDB" id="A0A2I1H7K1"/>
<name>A0A2I1H7K1_9GLOM</name>
<comment type="caution">
    <text evidence="2">The sequence shown here is derived from an EMBL/GenBank/DDBJ whole genome shotgun (WGS) entry which is preliminary data.</text>
</comment>
<organism evidence="2 3">
    <name type="scientific">Rhizophagus irregularis</name>
    <dbReference type="NCBI Taxonomy" id="588596"/>
    <lineage>
        <taxon>Eukaryota</taxon>
        <taxon>Fungi</taxon>
        <taxon>Fungi incertae sedis</taxon>
        <taxon>Mucoromycota</taxon>
        <taxon>Glomeromycotina</taxon>
        <taxon>Glomeromycetes</taxon>
        <taxon>Glomerales</taxon>
        <taxon>Glomeraceae</taxon>
        <taxon>Rhizophagus</taxon>
    </lineage>
</organism>
<gene>
    <name evidence="2" type="ORF">RhiirA4_473892</name>
</gene>
<keyword evidence="3" id="KW-1185">Reference proteome</keyword>
<dbReference type="VEuPathDB" id="FungiDB:FUN_019504"/>
<evidence type="ECO:0000256" key="1">
    <source>
        <dbReference type="SAM" id="MobiDB-lite"/>
    </source>
</evidence>
<feature type="compositionally biased region" description="Basic and acidic residues" evidence="1">
    <location>
        <begin position="212"/>
        <end position="227"/>
    </location>
</feature>
<accession>A0A2I1H7K1</accession>
<dbReference type="EMBL" id="LLXI01001704">
    <property type="protein sequence ID" value="PKY54851.1"/>
    <property type="molecule type" value="Genomic_DNA"/>
</dbReference>
<protein>
    <submittedName>
        <fullName evidence="2">Uncharacterized protein</fullName>
    </submittedName>
</protein>